<feature type="domain" description="EDRF1 N-terminal" evidence="1">
    <location>
        <begin position="16"/>
        <end position="135"/>
    </location>
</feature>
<gene>
    <name evidence="2" type="ORF">DILT_LOCUS8274</name>
</gene>
<name>A0A3P7LNC5_DIBLA</name>
<keyword evidence="3" id="KW-1185">Reference proteome</keyword>
<dbReference type="Pfam" id="PF23788">
    <property type="entry name" value="EDRF1_N"/>
    <property type="match status" value="1"/>
</dbReference>
<dbReference type="AlphaFoldDB" id="A0A3P7LNC5"/>
<proteinExistence type="predicted"/>
<protein>
    <recommendedName>
        <fullName evidence="1">EDRF1 N-terminal domain-containing protein</fullName>
    </recommendedName>
</protein>
<dbReference type="InterPro" id="IPR056582">
    <property type="entry name" value="EDRF1_N"/>
</dbReference>
<evidence type="ECO:0000259" key="1">
    <source>
        <dbReference type="Pfam" id="PF23788"/>
    </source>
</evidence>
<dbReference type="Proteomes" id="UP000281553">
    <property type="component" value="Unassembled WGS sequence"/>
</dbReference>
<sequence>MAEEEEVEEVDKKDDKAVVLFKKADEITDINLLHKGFNLHNRPLNYLCRRTNIEEVVYHAVMADTVKSPYTSFKMANQCLSFLSEFDVLGGMRPIKRLVEMIFDQKMRTSTIIHKVGNLLLLDEFDIDSFILTSSSYV</sequence>
<evidence type="ECO:0000313" key="2">
    <source>
        <dbReference type="EMBL" id="VDN12443.1"/>
    </source>
</evidence>
<organism evidence="2 3">
    <name type="scientific">Dibothriocephalus latus</name>
    <name type="common">Fish tapeworm</name>
    <name type="synonym">Diphyllobothrium latum</name>
    <dbReference type="NCBI Taxonomy" id="60516"/>
    <lineage>
        <taxon>Eukaryota</taxon>
        <taxon>Metazoa</taxon>
        <taxon>Spiralia</taxon>
        <taxon>Lophotrochozoa</taxon>
        <taxon>Platyhelminthes</taxon>
        <taxon>Cestoda</taxon>
        <taxon>Eucestoda</taxon>
        <taxon>Diphyllobothriidea</taxon>
        <taxon>Diphyllobothriidae</taxon>
        <taxon>Dibothriocephalus</taxon>
    </lineage>
</organism>
<accession>A0A3P7LNC5</accession>
<dbReference type="OrthoDB" id="419432at2759"/>
<evidence type="ECO:0000313" key="3">
    <source>
        <dbReference type="Proteomes" id="UP000281553"/>
    </source>
</evidence>
<dbReference type="EMBL" id="UYRU01053909">
    <property type="protein sequence ID" value="VDN12443.1"/>
    <property type="molecule type" value="Genomic_DNA"/>
</dbReference>
<reference evidence="2 3" key="1">
    <citation type="submission" date="2018-11" db="EMBL/GenBank/DDBJ databases">
        <authorList>
            <consortium name="Pathogen Informatics"/>
        </authorList>
    </citation>
    <scope>NUCLEOTIDE SEQUENCE [LARGE SCALE GENOMIC DNA]</scope>
</reference>